<dbReference type="PATRIC" id="fig|29423.5.peg.287"/>
<dbReference type="EMBL" id="LNYP01000005">
    <property type="protein sequence ID" value="KTD44018.1"/>
    <property type="molecule type" value="Genomic_DNA"/>
</dbReference>
<dbReference type="GO" id="GO:0005886">
    <property type="term" value="C:plasma membrane"/>
    <property type="evidence" value="ECO:0007669"/>
    <property type="project" value="UniProtKB-SubCell"/>
</dbReference>
<keyword evidence="10" id="KW-0346">Stress response</keyword>
<sequence>MNLRQLFTSHAWWGKLIGAFLGFLMAGPAGALFGILIGNFFDRGLAQHFSRPYWQYYAETRKRVQKIFFEATFSIMGHIAKTDGRVSEEEIKMAITLMKQMGLNHEQKRAAQHFFNEGKKSTFNLKYMLTLLKNASQDNPELLKLFIDIQYQAAQIDGLTATKIQLMNLILNYLGFAPLQQQYRFYEDFNHRTNYQRSNQSSYRQQQYTHTAKNTLEHAYAILEINSTANKQEVKRAYRRLMSRNHPDKLIAKGLPEEMIKMANDKTQKIRKAYEQICASKGWN</sequence>
<comment type="subcellular location">
    <subcellularLocation>
        <location evidence="7">Cell inner membrane</location>
        <topology evidence="7">Single-pass type III membrane protein</topology>
    </subcellularLocation>
</comment>
<dbReference type="SUPFAM" id="SSF46565">
    <property type="entry name" value="Chaperone J-domain"/>
    <property type="match status" value="1"/>
</dbReference>
<dbReference type="AlphaFoldDB" id="A0A0W0XHR3"/>
<dbReference type="CDD" id="cd06257">
    <property type="entry name" value="DnaJ"/>
    <property type="match status" value="1"/>
</dbReference>
<dbReference type="PROSITE" id="PS50076">
    <property type="entry name" value="DNAJ_2"/>
    <property type="match status" value="1"/>
</dbReference>
<dbReference type="SMART" id="SM00271">
    <property type="entry name" value="DnaJ"/>
    <property type="match status" value="1"/>
</dbReference>
<dbReference type="PRINTS" id="PR00625">
    <property type="entry name" value="JDOMAIN"/>
</dbReference>
<feature type="domain" description="J" evidence="9">
    <location>
        <begin position="218"/>
        <end position="282"/>
    </location>
</feature>
<comment type="subunit">
    <text evidence="7">Homodimer.</text>
</comment>
<keyword evidence="4 7" id="KW-1133">Transmembrane helix</keyword>
<dbReference type="PANTHER" id="PTHR24074">
    <property type="entry name" value="CO-CHAPERONE PROTEIN DJLA"/>
    <property type="match status" value="1"/>
</dbReference>
<keyword evidence="2 7" id="KW-0997">Cell inner membrane</keyword>
<dbReference type="SUPFAM" id="SSF158682">
    <property type="entry name" value="TerB-like"/>
    <property type="match status" value="1"/>
</dbReference>
<keyword evidence="1 7" id="KW-1003">Cell membrane</keyword>
<keyword evidence="6 7" id="KW-0143">Chaperone</keyword>
<evidence type="ECO:0000256" key="8">
    <source>
        <dbReference type="SAM" id="Phobius"/>
    </source>
</evidence>
<evidence type="ECO:0000313" key="11">
    <source>
        <dbReference type="Proteomes" id="UP000054858"/>
    </source>
</evidence>
<comment type="function">
    <text evidence="7">Regulatory DnaK co-chaperone. Direct interaction between DnaK and DjlA is needed for the induction of the wcaABCDE operon, involved in the synthesis of a colanic acid polysaccharide capsule, possibly through activation of the RcsB/RcsC phosphotransfer signaling pathway. The colanic acid capsule may help the bacterium survive conditions outside the host.</text>
</comment>
<comment type="domain">
    <text evidence="7">The transmembrane domain is a dimerization domain.</text>
</comment>
<dbReference type="Proteomes" id="UP000054858">
    <property type="component" value="Unassembled WGS sequence"/>
</dbReference>
<dbReference type="InterPro" id="IPR029024">
    <property type="entry name" value="TerB-like"/>
</dbReference>
<dbReference type="InterPro" id="IPR050817">
    <property type="entry name" value="DjlA_DnaK_co-chaperone"/>
</dbReference>
<proteinExistence type="inferred from homology"/>
<dbReference type="InterPro" id="IPR036869">
    <property type="entry name" value="J_dom_sf"/>
</dbReference>
<dbReference type="CDD" id="cd07316">
    <property type="entry name" value="terB_like_DjlA"/>
    <property type="match status" value="1"/>
</dbReference>
<evidence type="ECO:0000256" key="6">
    <source>
        <dbReference type="ARBA" id="ARBA00023186"/>
    </source>
</evidence>
<dbReference type="InterPro" id="IPR007791">
    <property type="entry name" value="DjlA_N"/>
</dbReference>
<feature type="topological domain" description="Cytoplasmic" evidence="7">
    <location>
        <begin position="40"/>
        <end position="284"/>
    </location>
</feature>
<evidence type="ECO:0000256" key="4">
    <source>
        <dbReference type="ARBA" id="ARBA00022989"/>
    </source>
</evidence>
<dbReference type="HAMAP" id="MF_01153">
    <property type="entry name" value="DjlA"/>
    <property type="match status" value="1"/>
</dbReference>
<dbReference type="RefSeq" id="WP_035893327.1">
    <property type="nucleotide sequence ID" value="NZ_KV441805.1"/>
</dbReference>
<name>A0A0W0XHR3_9GAMM</name>
<protein>
    <recommendedName>
        <fullName evidence="7">Co-chaperone protein DjlA</fullName>
    </recommendedName>
</protein>
<evidence type="ECO:0000256" key="2">
    <source>
        <dbReference type="ARBA" id="ARBA00022519"/>
    </source>
</evidence>
<dbReference type="GO" id="GO:0051087">
    <property type="term" value="F:protein-folding chaperone binding"/>
    <property type="evidence" value="ECO:0007669"/>
    <property type="project" value="InterPro"/>
</dbReference>
<dbReference type="Gene3D" id="1.10.287.110">
    <property type="entry name" value="DnaJ domain"/>
    <property type="match status" value="1"/>
</dbReference>
<dbReference type="InterPro" id="IPR023749">
    <property type="entry name" value="DjlA"/>
</dbReference>
<dbReference type="Pfam" id="PF00226">
    <property type="entry name" value="DnaJ"/>
    <property type="match status" value="1"/>
</dbReference>
<evidence type="ECO:0000256" key="3">
    <source>
        <dbReference type="ARBA" id="ARBA00022692"/>
    </source>
</evidence>
<evidence type="ECO:0000256" key="5">
    <source>
        <dbReference type="ARBA" id="ARBA00023136"/>
    </source>
</evidence>
<gene>
    <name evidence="7" type="primary">djlA</name>
    <name evidence="10" type="ORF">Loak_0278</name>
</gene>
<dbReference type="Pfam" id="PF05099">
    <property type="entry name" value="TerB"/>
    <property type="match status" value="1"/>
</dbReference>
<feature type="transmembrane region" description="Helical" evidence="8">
    <location>
        <begin position="12"/>
        <end position="41"/>
    </location>
</feature>
<comment type="caution">
    <text evidence="10">The sequence shown here is derived from an EMBL/GenBank/DDBJ whole genome shotgun (WGS) entry which is preliminary data.</text>
</comment>
<organism evidence="10 11">
    <name type="scientific">Legionella oakridgensis</name>
    <dbReference type="NCBI Taxonomy" id="29423"/>
    <lineage>
        <taxon>Bacteria</taxon>
        <taxon>Pseudomonadati</taxon>
        <taxon>Pseudomonadota</taxon>
        <taxon>Gammaproteobacteria</taxon>
        <taxon>Legionellales</taxon>
        <taxon>Legionellaceae</taxon>
        <taxon>Legionella</taxon>
    </lineage>
</organism>
<evidence type="ECO:0000256" key="1">
    <source>
        <dbReference type="ARBA" id="ARBA00022475"/>
    </source>
</evidence>
<keyword evidence="3 7" id="KW-0812">Transmembrane</keyword>
<dbReference type="Gene3D" id="1.10.3680.10">
    <property type="entry name" value="TerB-like"/>
    <property type="match status" value="1"/>
</dbReference>
<evidence type="ECO:0000313" key="10">
    <source>
        <dbReference type="EMBL" id="KTD44018.1"/>
    </source>
</evidence>
<accession>A0A0W0XHR3</accession>
<dbReference type="InterPro" id="IPR001623">
    <property type="entry name" value="DnaJ_domain"/>
</dbReference>
<evidence type="ECO:0000259" key="9">
    <source>
        <dbReference type="PROSITE" id="PS50076"/>
    </source>
</evidence>
<feature type="topological domain" description="Periplasmic" evidence="7">
    <location>
        <begin position="1"/>
        <end position="15"/>
    </location>
</feature>
<dbReference type="NCBIfam" id="NF006948">
    <property type="entry name" value="PRK09430.1"/>
    <property type="match status" value="1"/>
</dbReference>
<keyword evidence="5 7" id="KW-0472">Membrane</keyword>
<reference evidence="10 11" key="1">
    <citation type="submission" date="2015-11" db="EMBL/GenBank/DDBJ databases">
        <title>Genomic analysis of 38 Legionella species identifies large and diverse effector repertoires.</title>
        <authorList>
            <person name="Burstein D."/>
            <person name="Amaro F."/>
            <person name="Zusman T."/>
            <person name="Lifshitz Z."/>
            <person name="Cohen O."/>
            <person name="Gilbert J.A."/>
            <person name="Pupko T."/>
            <person name="Shuman H.A."/>
            <person name="Segal G."/>
        </authorList>
    </citation>
    <scope>NUCLEOTIDE SEQUENCE [LARGE SCALE GENOMIC DNA]</scope>
    <source>
        <strain evidence="10 11">Oak Ridge-10</strain>
    </source>
</reference>
<evidence type="ECO:0000256" key="7">
    <source>
        <dbReference type="HAMAP-Rule" id="MF_01153"/>
    </source>
</evidence>